<keyword evidence="2" id="KW-1185">Reference proteome</keyword>
<reference evidence="1 2" key="1">
    <citation type="journal article" date="2012" name="J. Bacteriol.">
        <title>Genome Sequence of Strain IMCC14465, Isolated from the East Sea, Belonging to the PS1 Clade of Alphaproteobacteria.</title>
        <authorList>
            <person name="Yang S.J."/>
            <person name="Kang I."/>
            <person name="Cho J.C."/>
        </authorList>
    </citation>
    <scope>NUCLEOTIDE SEQUENCE [LARGE SCALE GENOMIC DNA]</scope>
    <source>
        <strain evidence="1 2">IMCC14465</strain>
    </source>
</reference>
<dbReference type="eggNOG" id="ENOG50335X0">
    <property type="taxonomic scope" value="Bacteria"/>
</dbReference>
<dbReference type="Proteomes" id="UP000004836">
    <property type="component" value="Unassembled WGS sequence"/>
</dbReference>
<evidence type="ECO:0000313" key="1">
    <source>
        <dbReference type="EMBL" id="EJW21098.1"/>
    </source>
</evidence>
<dbReference type="STRING" id="1220535.IMCC14465_08940"/>
<protein>
    <submittedName>
        <fullName evidence="1">Uncharacterized protein</fullName>
    </submittedName>
</protein>
<name>J9DG62_9PROT</name>
<comment type="caution">
    <text evidence="1">The sequence shown here is derived from an EMBL/GenBank/DDBJ whole genome shotgun (WGS) entry which is preliminary data.</text>
</comment>
<proteinExistence type="predicted"/>
<dbReference type="EMBL" id="ALYF01000003">
    <property type="protein sequence ID" value="EJW21098.1"/>
    <property type="molecule type" value="Genomic_DNA"/>
</dbReference>
<gene>
    <name evidence="1" type="ORF">IMCC14465_08940</name>
</gene>
<accession>J9DG62</accession>
<dbReference type="AlphaFoldDB" id="J9DG62"/>
<organism evidence="1 2">
    <name type="scientific">alpha proteobacterium IMCC14465</name>
    <dbReference type="NCBI Taxonomy" id="1220535"/>
    <lineage>
        <taxon>Bacteria</taxon>
        <taxon>Pseudomonadati</taxon>
        <taxon>Pseudomonadota</taxon>
        <taxon>Alphaproteobacteria</taxon>
        <taxon>PS1 clade</taxon>
    </lineage>
</organism>
<dbReference type="OrthoDB" id="7059994at2"/>
<sequence>MENISRPLDVHKWSDHPEANKFVDVVFESYFPQQFKSNRSSRKSFRTDLKVLLLDLYVSWNEDPKQTIGVGMSNSFYKMDSRYNALHISYKLISIIKELSKTGLIGLKPGSEWSGKVSRIWPKAKLIKLFEGVKFGVEDIKPLVERECIILRNKNKKDIEYEEADYIHQMREHLRDYNELLHRTFIDIPSLDKPIIQKKGDKNSIRITQNNKFVRRIFHNSTFKEGGRYYGGWWQNIPKEFRREIYINDTPTIEDDYSALHLMLVYSKLGLEYDWKEDPYHIPIEFINSEEEERLVGKLFLLTALNAKTKQSGFKAARSEFTDNDIRYPGKFTDKFLNNYLNKVINKHPPLEEYL</sequence>
<evidence type="ECO:0000313" key="2">
    <source>
        <dbReference type="Proteomes" id="UP000004836"/>
    </source>
</evidence>